<feature type="transmembrane region" description="Helical" evidence="1">
    <location>
        <begin position="305"/>
        <end position="323"/>
    </location>
</feature>
<keyword evidence="3" id="KW-0548">Nucleotidyltransferase</keyword>
<dbReference type="InterPro" id="IPR050469">
    <property type="entry name" value="Diguanylate_Cyclase"/>
</dbReference>
<dbReference type="KEGG" id="plig:NAG76_21505"/>
<dbReference type="PANTHER" id="PTHR45138:SF9">
    <property type="entry name" value="DIGUANYLATE CYCLASE DGCM-RELATED"/>
    <property type="match status" value="1"/>
</dbReference>
<protein>
    <submittedName>
        <fullName evidence="3">Diguanylate cyclase</fullName>
        <ecNumber evidence="3">2.7.7.65</ecNumber>
    </submittedName>
</protein>
<feature type="transmembrane region" description="Helical" evidence="1">
    <location>
        <begin position="388"/>
        <end position="406"/>
    </location>
</feature>
<name>A0A9J6ZE70_9BACL</name>
<dbReference type="NCBIfam" id="TIGR00254">
    <property type="entry name" value="GGDEF"/>
    <property type="match status" value="1"/>
</dbReference>
<feature type="transmembrane region" description="Helical" evidence="1">
    <location>
        <begin position="362"/>
        <end position="382"/>
    </location>
</feature>
<sequence length="628" mass="72074">MSTPIKKVCAIFLVLFVTMIVFVNIYPKSSLAKSSDDDRIAAFIDLSEVASDEQPFYSALDGEWFYFPEMLLSPTEVHSYILRDYADTEQLPSSFEDDAGTTNTYATYATRLKIPKQYVGRTLAIHIPFQYSAYKMFVDGIEIASNGQVGSDKTSHQSEMAPRLGYKVPNTDEILITLQISSFEHIRGGIENSMFIGEANVVAQKFNTNIIWTLFVNGCICIMSLFMILFAWFRRQERVFFMFGLFCLFFSIRSFYGYPFYYTLTILELPWIWGTRLEYFFTVASILTFIWLISEWYKQQISKKVVVYTTYFISALMVITLFTKPVFFQKLYFTVFYLVIPLIIYFIVVIVKGFLTGSKRDIVNMVGLIIVSVGSLNDYAFGQGWIKSINLALPAVGIYVVIHVILMSRSYAEKVFETESLNESLIQLNTTLDEKVNLRTEQLTKANELLEKQALIDGLTGVYNRHRFNEYIRQAFQQSHEEGSSLSIIMFDLDEFKKYNDHYGHIQGDYLLKQVVEIVARYLPVNSLFARFGGEEFVIVLPNMLLSEAYTIADVIRQGVEDEKLIHIKRVDGFATISVGVASMTKQSTFNSEVELIDAADQQLYRSKNAGRNVTSSVEKIHYFDIQH</sequence>
<dbReference type="GO" id="GO:1902201">
    <property type="term" value="P:negative regulation of bacterial-type flagellum-dependent cell motility"/>
    <property type="evidence" value="ECO:0007669"/>
    <property type="project" value="TreeGrafter"/>
</dbReference>
<dbReference type="Gene3D" id="3.30.70.270">
    <property type="match status" value="1"/>
</dbReference>
<keyword evidence="1" id="KW-0472">Membrane</keyword>
<feature type="domain" description="GGDEF" evidence="2">
    <location>
        <begin position="443"/>
        <end position="618"/>
    </location>
</feature>
<keyword evidence="1" id="KW-0812">Transmembrane</keyword>
<gene>
    <name evidence="3" type="ORF">NAG76_21505</name>
</gene>
<proteinExistence type="predicted"/>
<dbReference type="EC" id="2.7.7.65" evidence="3"/>
<feature type="transmembrane region" description="Helical" evidence="1">
    <location>
        <begin position="276"/>
        <end position="293"/>
    </location>
</feature>
<dbReference type="SUPFAM" id="SSF55073">
    <property type="entry name" value="Nucleotide cyclase"/>
    <property type="match status" value="1"/>
</dbReference>
<dbReference type="GO" id="GO:0043709">
    <property type="term" value="P:cell adhesion involved in single-species biofilm formation"/>
    <property type="evidence" value="ECO:0007669"/>
    <property type="project" value="TreeGrafter"/>
</dbReference>
<dbReference type="EMBL" id="CP097899">
    <property type="protein sequence ID" value="URN94365.1"/>
    <property type="molecule type" value="Genomic_DNA"/>
</dbReference>
<dbReference type="InterPro" id="IPR011623">
    <property type="entry name" value="7TMR_DISM_rcpt_extracell_dom1"/>
</dbReference>
<feature type="transmembrane region" description="Helical" evidence="1">
    <location>
        <begin position="335"/>
        <end position="355"/>
    </location>
</feature>
<evidence type="ECO:0000313" key="4">
    <source>
        <dbReference type="Proteomes" id="UP001056756"/>
    </source>
</evidence>
<dbReference type="GO" id="GO:0052621">
    <property type="term" value="F:diguanylate cyclase activity"/>
    <property type="evidence" value="ECO:0007669"/>
    <property type="project" value="UniProtKB-EC"/>
</dbReference>
<keyword evidence="3" id="KW-0808">Transferase</keyword>
<feature type="transmembrane region" description="Helical" evidence="1">
    <location>
        <begin position="210"/>
        <end position="232"/>
    </location>
</feature>
<dbReference type="FunFam" id="3.30.70.270:FF:000001">
    <property type="entry name" value="Diguanylate cyclase domain protein"/>
    <property type="match status" value="1"/>
</dbReference>
<evidence type="ECO:0000313" key="3">
    <source>
        <dbReference type="EMBL" id="URN94365.1"/>
    </source>
</evidence>
<dbReference type="GO" id="GO:0005886">
    <property type="term" value="C:plasma membrane"/>
    <property type="evidence" value="ECO:0007669"/>
    <property type="project" value="TreeGrafter"/>
</dbReference>
<dbReference type="AlphaFoldDB" id="A0A9J6ZE70"/>
<dbReference type="Pfam" id="PF07695">
    <property type="entry name" value="7TMR-DISM_7TM"/>
    <property type="match status" value="1"/>
</dbReference>
<dbReference type="Proteomes" id="UP001056756">
    <property type="component" value="Chromosome"/>
</dbReference>
<evidence type="ECO:0000259" key="2">
    <source>
        <dbReference type="SMART" id="SM00267"/>
    </source>
</evidence>
<evidence type="ECO:0000256" key="1">
    <source>
        <dbReference type="SAM" id="Phobius"/>
    </source>
</evidence>
<dbReference type="PANTHER" id="PTHR45138">
    <property type="entry name" value="REGULATORY COMPONENTS OF SENSORY TRANSDUCTION SYSTEM"/>
    <property type="match status" value="1"/>
</dbReference>
<dbReference type="InterPro" id="IPR043128">
    <property type="entry name" value="Rev_trsase/Diguanyl_cyclase"/>
</dbReference>
<organism evidence="3 4">
    <name type="scientific">Candidatus Pristimantibacillus lignocellulolyticus</name>
    <dbReference type="NCBI Taxonomy" id="2994561"/>
    <lineage>
        <taxon>Bacteria</taxon>
        <taxon>Bacillati</taxon>
        <taxon>Bacillota</taxon>
        <taxon>Bacilli</taxon>
        <taxon>Bacillales</taxon>
        <taxon>Paenibacillaceae</taxon>
        <taxon>Candidatus Pristimantibacillus</taxon>
    </lineage>
</organism>
<reference evidence="3" key="1">
    <citation type="submission" date="2022-05" db="EMBL/GenBank/DDBJ databases">
        <title>Novel bacterial taxa in a minimal lignocellulolytic consortium and its capacity to transform plastics disclosed by genome-resolved metagenomics.</title>
        <authorList>
            <person name="Rodriguez C.A.D."/>
            <person name="Diaz-Garcia L."/>
            <person name="Herrera K."/>
            <person name="Tarazona N.A."/>
            <person name="Sproer C."/>
            <person name="Overmann J."/>
            <person name="Jimenez D.J."/>
        </authorList>
    </citation>
    <scope>NUCLEOTIDE SEQUENCE</scope>
    <source>
        <strain evidence="3">MAG5</strain>
    </source>
</reference>
<dbReference type="Pfam" id="PF00990">
    <property type="entry name" value="GGDEF"/>
    <property type="match status" value="1"/>
</dbReference>
<dbReference type="InterPro" id="IPR000160">
    <property type="entry name" value="GGDEF_dom"/>
</dbReference>
<keyword evidence="1" id="KW-1133">Transmembrane helix</keyword>
<accession>A0A9J6ZE70</accession>
<dbReference type="SMART" id="SM00267">
    <property type="entry name" value="GGDEF"/>
    <property type="match status" value="1"/>
</dbReference>
<dbReference type="InterPro" id="IPR029787">
    <property type="entry name" value="Nucleotide_cyclase"/>
</dbReference>
<feature type="transmembrane region" description="Helical" evidence="1">
    <location>
        <begin position="239"/>
        <end position="256"/>
    </location>
</feature>
<dbReference type="CDD" id="cd01949">
    <property type="entry name" value="GGDEF"/>
    <property type="match status" value="1"/>
</dbReference>